<dbReference type="EMBL" id="BOPG01000034">
    <property type="protein sequence ID" value="GIJ58376.1"/>
    <property type="molecule type" value="Genomic_DNA"/>
</dbReference>
<organism evidence="2 3">
    <name type="scientific">Virgisporangium aurantiacum</name>
    <dbReference type="NCBI Taxonomy" id="175570"/>
    <lineage>
        <taxon>Bacteria</taxon>
        <taxon>Bacillati</taxon>
        <taxon>Actinomycetota</taxon>
        <taxon>Actinomycetes</taxon>
        <taxon>Micromonosporales</taxon>
        <taxon>Micromonosporaceae</taxon>
        <taxon>Virgisporangium</taxon>
    </lineage>
</organism>
<evidence type="ECO:0000256" key="1">
    <source>
        <dbReference type="SAM" id="Phobius"/>
    </source>
</evidence>
<feature type="transmembrane region" description="Helical" evidence="1">
    <location>
        <begin position="268"/>
        <end position="293"/>
    </location>
</feature>
<reference evidence="2" key="1">
    <citation type="submission" date="2021-01" db="EMBL/GenBank/DDBJ databases">
        <title>Whole genome shotgun sequence of Virgisporangium aurantiacum NBRC 16421.</title>
        <authorList>
            <person name="Komaki H."/>
            <person name="Tamura T."/>
        </authorList>
    </citation>
    <scope>NUCLEOTIDE SEQUENCE</scope>
    <source>
        <strain evidence="2">NBRC 16421</strain>
    </source>
</reference>
<feature type="transmembrane region" description="Helical" evidence="1">
    <location>
        <begin position="105"/>
        <end position="125"/>
    </location>
</feature>
<gene>
    <name evidence="2" type="ORF">Vau01_058920</name>
</gene>
<keyword evidence="1" id="KW-0472">Membrane</keyword>
<feature type="transmembrane region" description="Helical" evidence="1">
    <location>
        <begin position="137"/>
        <end position="165"/>
    </location>
</feature>
<proteinExistence type="predicted"/>
<dbReference type="AlphaFoldDB" id="A0A8J4E1X5"/>
<feature type="transmembrane region" description="Helical" evidence="1">
    <location>
        <begin position="313"/>
        <end position="331"/>
    </location>
</feature>
<evidence type="ECO:0000313" key="3">
    <source>
        <dbReference type="Proteomes" id="UP000612585"/>
    </source>
</evidence>
<comment type="caution">
    <text evidence="2">The sequence shown here is derived from an EMBL/GenBank/DDBJ whole genome shotgun (WGS) entry which is preliminary data.</text>
</comment>
<feature type="transmembrane region" description="Helical" evidence="1">
    <location>
        <begin position="514"/>
        <end position="534"/>
    </location>
</feature>
<feature type="transmembrane region" description="Helical" evidence="1">
    <location>
        <begin position="42"/>
        <end position="59"/>
    </location>
</feature>
<accession>A0A8J4E1X5</accession>
<keyword evidence="1" id="KW-1133">Transmembrane helix</keyword>
<feature type="transmembrane region" description="Helical" evidence="1">
    <location>
        <begin position="66"/>
        <end position="93"/>
    </location>
</feature>
<name>A0A8J4E1X5_9ACTN</name>
<protein>
    <submittedName>
        <fullName evidence="2">Uncharacterized protein</fullName>
    </submittedName>
</protein>
<feature type="transmembrane region" description="Helical" evidence="1">
    <location>
        <begin position="238"/>
        <end position="256"/>
    </location>
</feature>
<evidence type="ECO:0000313" key="2">
    <source>
        <dbReference type="EMBL" id="GIJ58376.1"/>
    </source>
</evidence>
<sequence>MPALVIVGPALAPGFVLRYDMVFTPRQPLLAESVGLGSALPRAVPADAVVALATTVIPGDVLQKVVLLLTVWAAAYGAARLCPAAPLVAAVFYTWTAYVAERLLIGHWSVLVAYACLPWIWAAGLRVREGAAGGWPALILACAPAVLVPTGGVLAAGAAVAAAGLRKAPRTVPLMVGMNAPWWLPGLLHGATGNGASDPAAVDAFAARSEGPGGAVVSVLGLGGIWNGDAVPAGRSGVLVPLVALLLVAGGGYGLWRLARVWGRAPVLALAGLGLLGIAMAVASTVPGLDAAVRWLVADVPGAGILRDGQKWVAWWALPAALGCAMAVDAIPPIGPRARTAALIGAALLPVALLPGLAWGVGGRLEPVRYPRDWSAVRAELDRDPRPGDVLVLPFQPFRQFDWNDRRTQLDPAPRFLNRSTVVDDTLVVGDRALQGEDRRAAEVGAAIGDPDRLARLGIGWVLVEYGTPGAVGPSELARLTPVLDGRWLALYRVPGSVAEPPRTVTDHTAARTAVIAVDAAVLITVLIALGWWLRRRLPTSTFMSVAEHGAI</sequence>
<feature type="transmembrane region" description="Helical" evidence="1">
    <location>
        <begin position="343"/>
        <end position="362"/>
    </location>
</feature>
<dbReference type="Proteomes" id="UP000612585">
    <property type="component" value="Unassembled WGS sequence"/>
</dbReference>
<keyword evidence="1" id="KW-0812">Transmembrane</keyword>
<keyword evidence="3" id="KW-1185">Reference proteome</keyword>